<dbReference type="EMBL" id="KF602049">
    <property type="protein sequence ID" value="AHE39236.1"/>
    <property type="molecule type" value="Genomic_DNA"/>
</dbReference>
<sequence>MMNHRIGRRIGRRTGIFLGVLLGVSAIVLTVFCFKISMDASRALSNPAAESQTMPHCR</sequence>
<reference evidence="1" key="1">
    <citation type="submission" date="2013-09" db="EMBL/GenBank/DDBJ databases">
        <title>Complete nucleotide sequence of Streptomyces linear plasmid pFRL4.</title>
        <authorList>
            <person name="Chen Z."/>
            <person name="Fang P."/>
            <person name="Qin Z."/>
        </authorList>
    </citation>
    <scope>NUCLEOTIDE SEQUENCE</scope>
    <source>
        <plasmid evidence="1">pFRL4</plasmid>
    </source>
</reference>
<dbReference type="AlphaFoldDB" id="V9Z771"/>
<protein>
    <submittedName>
        <fullName evidence="1">Uncharacterized protein</fullName>
    </submittedName>
</protein>
<organism evidence="1">
    <name type="scientific">Streptomyces sp. F2</name>
    <dbReference type="NCBI Taxonomy" id="317660"/>
    <lineage>
        <taxon>Bacteria</taxon>
        <taxon>Bacillati</taxon>
        <taxon>Actinomycetota</taxon>
        <taxon>Actinomycetes</taxon>
        <taxon>Kitasatosporales</taxon>
        <taxon>Streptomycetaceae</taxon>
        <taxon>Streptomyces</taxon>
    </lineage>
</organism>
<accession>V9Z771</accession>
<proteinExistence type="predicted"/>
<keyword evidence="1" id="KW-0614">Plasmid</keyword>
<name>V9Z771_9ACTN</name>
<gene>
    <name evidence="1" type="ORF">pFRL4_3</name>
</gene>
<geneLocation type="plasmid" evidence="1">
    <name>pFRL4</name>
</geneLocation>
<evidence type="ECO:0000313" key="1">
    <source>
        <dbReference type="EMBL" id="AHE39236.1"/>
    </source>
</evidence>